<reference evidence="1" key="1">
    <citation type="journal article" date="2020" name="Nat. Commun.">
        <title>Large-scale genome sequencing of mycorrhizal fungi provides insights into the early evolution of symbiotic traits.</title>
        <authorList>
            <person name="Miyauchi S."/>
            <person name="Kiss E."/>
            <person name="Kuo A."/>
            <person name="Drula E."/>
            <person name="Kohler A."/>
            <person name="Sanchez-Garcia M."/>
            <person name="Morin E."/>
            <person name="Andreopoulos B."/>
            <person name="Barry K.W."/>
            <person name="Bonito G."/>
            <person name="Buee M."/>
            <person name="Carver A."/>
            <person name="Chen C."/>
            <person name="Cichocki N."/>
            <person name="Clum A."/>
            <person name="Culley D."/>
            <person name="Crous P.W."/>
            <person name="Fauchery L."/>
            <person name="Girlanda M."/>
            <person name="Hayes R.D."/>
            <person name="Keri Z."/>
            <person name="LaButti K."/>
            <person name="Lipzen A."/>
            <person name="Lombard V."/>
            <person name="Magnuson J."/>
            <person name="Maillard F."/>
            <person name="Murat C."/>
            <person name="Nolan M."/>
            <person name="Ohm R.A."/>
            <person name="Pangilinan J."/>
            <person name="Pereira M.F."/>
            <person name="Perotto S."/>
            <person name="Peter M."/>
            <person name="Pfister S."/>
            <person name="Riley R."/>
            <person name="Sitrit Y."/>
            <person name="Stielow J.B."/>
            <person name="Szollosi G."/>
            <person name="Zifcakova L."/>
            <person name="Stursova M."/>
            <person name="Spatafora J.W."/>
            <person name="Tedersoo L."/>
            <person name="Vaario L.M."/>
            <person name="Yamada A."/>
            <person name="Yan M."/>
            <person name="Wang P."/>
            <person name="Xu J."/>
            <person name="Bruns T."/>
            <person name="Baldrian P."/>
            <person name="Vilgalys R."/>
            <person name="Dunand C."/>
            <person name="Henrissat B."/>
            <person name="Grigoriev I.V."/>
            <person name="Hibbett D."/>
            <person name="Nagy L.G."/>
            <person name="Martin F.M."/>
        </authorList>
    </citation>
    <scope>NUCLEOTIDE SEQUENCE</scope>
    <source>
        <strain evidence="1">UP504</strain>
    </source>
</reference>
<evidence type="ECO:0000313" key="1">
    <source>
        <dbReference type="EMBL" id="KAF9510683.1"/>
    </source>
</evidence>
<gene>
    <name evidence="1" type="ORF">BS47DRAFT_1395767</name>
</gene>
<name>A0A9P6DTL3_9AGAM</name>
<organism evidence="1 2">
    <name type="scientific">Hydnum rufescens UP504</name>
    <dbReference type="NCBI Taxonomy" id="1448309"/>
    <lineage>
        <taxon>Eukaryota</taxon>
        <taxon>Fungi</taxon>
        <taxon>Dikarya</taxon>
        <taxon>Basidiomycota</taxon>
        <taxon>Agaricomycotina</taxon>
        <taxon>Agaricomycetes</taxon>
        <taxon>Cantharellales</taxon>
        <taxon>Hydnaceae</taxon>
        <taxon>Hydnum</taxon>
    </lineage>
</organism>
<accession>A0A9P6DTL3</accession>
<protein>
    <submittedName>
        <fullName evidence="1">Uncharacterized protein</fullName>
    </submittedName>
</protein>
<dbReference type="AlphaFoldDB" id="A0A9P6DTL3"/>
<sequence length="166" mass="18462">MSRPRWKSPWNVLLEVSDCGARPPPRHSRHSLGVRASGPFWSTLRCYLKALAASALRVMVLLPNLRLSCDPQQPTIIIEPITNRRQRRQFVAGNAEKLNTGAGLRHRLGLIITSTLMTHHKKGERTTTTHTFQICPGPAPPSIQFPVISKRGKLNPTTPSKHATPT</sequence>
<proteinExistence type="predicted"/>
<comment type="caution">
    <text evidence="1">The sequence shown here is derived from an EMBL/GenBank/DDBJ whole genome shotgun (WGS) entry which is preliminary data.</text>
</comment>
<evidence type="ECO:0000313" key="2">
    <source>
        <dbReference type="Proteomes" id="UP000886523"/>
    </source>
</evidence>
<keyword evidence="2" id="KW-1185">Reference proteome</keyword>
<dbReference type="Proteomes" id="UP000886523">
    <property type="component" value="Unassembled WGS sequence"/>
</dbReference>
<dbReference type="EMBL" id="MU129012">
    <property type="protein sequence ID" value="KAF9510683.1"/>
    <property type="molecule type" value="Genomic_DNA"/>
</dbReference>